<dbReference type="GO" id="GO:0005829">
    <property type="term" value="C:cytosol"/>
    <property type="evidence" value="ECO:0007669"/>
    <property type="project" value="TreeGrafter"/>
</dbReference>
<evidence type="ECO:0000313" key="3">
    <source>
        <dbReference type="EMBL" id="QEC80107.1"/>
    </source>
</evidence>
<evidence type="ECO:0000256" key="1">
    <source>
        <dbReference type="ARBA" id="ARBA00006330"/>
    </source>
</evidence>
<dbReference type="Proteomes" id="UP000321362">
    <property type="component" value="Chromosome"/>
</dbReference>
<dbReference type="InterPro" id="IPR001830">
    <property type="entry name" value="Glyco_trans_20"/>
</dbReference>
<evidence type="ECO:0000256" key="2">
    <source>
        <dbReference type="ARBA" id="ARBA00008799"/>
    </source>
</evidence>
<dbReference type="EMBL" id="CP042437">
    <property type="protein sequence ID" value="QEC80107.1"/>
    <property type="molecule type" value="Genomic_DNA"/>
</dbReference>
<protein>
    <submittedName>
        <fullName evidence="3">Bifunctional alpha,alpha-trehalose-phosphate synthase (UDP-forming)/trehalose-phosphatase</fullName>
    </submittedName>
</protein>
<accession>A0A5B8W9J0</accession>
<dbReference type="AlphaFoldDB" id="A0A5B8W9J0"/>
<evidence type="ECO:0000313" key="4">
    <source>
        <dbReference type="Proteomes" id="UP000321362"/>
    </source>
</evidence>
<dbReference type="NCBIfam" id="TIGR01484">
    <property type="entry name" value="HAD-SF-IIB"/>
    <property type="match status" value="1"/>
</dbReference>
<dbReference type="GO" id="GO:0005992">
    <property type="term" value="P:trehalose biosynthetic process"/>
    <property type="evidence" value="ECO:0007669"/>
    <property type="project" value="InterPro"/>
</dbReference>
<dbReference type="InterPro" id="IPR023214">
    <property type="entry name" value="HAD_sf"/>
</dbReference>
<dbReference type="Gene3D" id="3.30.70.1020">
    <property type="entry name" value="Trehalose-6-phosphate phosphatase related protein, domain 2"/>
    <property type="match status" value="1"/>
</dbReference>
<organism evidence="3 4">
    <name type="scientific">Mucilaginibacter ginsenosidivorax</name>
    <dbReference type="NCBI Taxonomy" id="862126"/>
    <lineage>
        <taxon>Bacteria</taxon>
        <taxon>Pseudomonadati</taxon>
        <taxon>Bacteroidota</taxon>
        <taxon>Sphingobacteriia</taxon>
        <taxon>Sphingobacteriales</taxon>
        <taxon>Sphingobacteriaceae</taxon>
        <taxon>Mucilaginibacter</taxon>
    </lineage>
</organism>
<gene>
    <name evidence="3" type="ORF">FSB76_30675</name>
</gene>
<dbReference type="SUPFAM" id="SSF53756">
    <property type="entry name" value="UDP-Glycosyltransferase/glycogen phosphorylase"/>
    <property type="match status" value="1"/>
</dbReference>
<comment type="similarity">
    <text evidence="1">In the C-terminal section; belongs to the trehalose phosphatase family.</text>
</comment>
<dbReference type="Pfam" id="PF02358">
    <property type="entry name" value="Trehalose_PPase"/>
    <property type="match status" value="1"/>
</dbReference>
<dbReference type="SUPFAM" id="SSF56784">
    <property type="entry name" value="HAD-like"/>
    <property type="match status" value="1"/>
</dbReference>
<dbReference type="InterPro" id="IPR036412">
    <property type="entry name" value="HAD-like_sf"/>
</dbReference>
<dbReference type="CDD" id="cd03788">
    <property type="entry name" value="GT20_TPS"/>
    <property type="match status" value="1"/>
</dbReference>
<dbReference type="PANTHER" id="PTHR10788">
    <property type="entry name" value="TREHALOSE-6-PHOSPHATE SYNTHASE"/>
    <property type="match status" value="1"/>
</dbReference>
<dbReference type="NCBIfam" id="TIGR00685">
    <property type="entry name" value="T6PP"/>
    <property type="match status" value="1"/>
</dbReference>
<dbReference type="RefSeq" id="WP_147060348.1">
    <property type="nucleotide sequence ID" value="NZ_CP042437.1"/>
</dbReference>
<proteinExistence type="inferred from homology"/>
<dbReference type="CDD" id="cd01627">
    <property type="entry name" value="HAD_TPP"/>
    <property type="match status" value="1"/>
</dbReference>
<name>A0A5B8W9J0_9SPHI</name>
<dbReference type="Gene3D" id="3.40.50.2000">
    <property type="entry name" value="Glycogen Phosphorylase B"/>
    <property type="match status" value="2"/>
</dbReference>
<comment type="similarity">
    <text evidence="2">Belongs to the glycosyltransferase 20 family.</text>
</comment>
<sequence length="737" mass="84370">MPKTIIVSNRLPVKISKTDNDYNLSSSEGGLATGLGSIYKQGDNVWIGWPGVEITEQQDKDTVTKQLKELSLVPVFLDQEEINQYYEGFSNEVLWPVFHYYASTYATYKQSNWDFYQAVNKKFRDVILTIAEPGDVIWIHDYQLLLLPALVRHEIPDVSIGFFLHIPFPSHEMFRLIPWRSELLEGMLGADLIGLHTFDDVRHFLGATTRILPVTSSANIIATGERSIVVESFPMGIDEQKYASLPLQDDVKHQVELIKNNFRDGKLILSVDRLDYSKGILQRLAAFELLLQLCPECIENIALYMIVVPSRDTVPQYAHLRDEIDKKVGNINSIYRTMDWSPIHYYYRSFPLETLSALYTTADVCLVTPMRDGMNLVSKEYVASRVNNDGVLIMSEMAGASKELIDAIIVNPNNTGEVCRAILQAINMPLDEQKKRMIPMRQLVAKFNIRHWVKIFMDRLKEVKLMQRSLQTRHVSNTTEQSIINRYSKTKKRIIFLDYDGTLVGFRSAIEQASPDKELYSIIQKLTEDPANQVVLISGRKHENLDEWFQHTDMYLIAEHGSWFKQPGTTWHRIAGLSDQWKHDIYPLLETYVDRTPGSFIEEKTYSLVWHYRKAQAGLGELRAGELMNNLKYLASDKGLQLLAGDKVLEVKNMDINKGKAALTLTEGKEYDFVIAFGDDYTDEDIFKALPESAITIKVGSNISAAKFYLRNPQEVRKLLTSFTKQHVGQDSRILQD</sequence>
<reference evidence="3 4" key="1">
    <citation type="journal article" date="2013" name="J. Microbiol.">
        <title>Mucilaginibacter ginsenosidivorax sp. nov., with ginsenoside converting activity isolated from sediment.</title>
        <authorList>
            <person name="Kim J.K."/>
            <person name="Choi T.E."/>
            <person name="Liu Q.M."/>
            <person name="Park H.Y."/>
            <person name="Yi T.H."/>
            <person name="Yoon M.H."/>
            <person name="Kim S.C."/>
            <person name="Im W.T."/>
        </authorList>
    </citation>
    <scope>NUCLEOTIDE SEQUENCE [LARGE SCALE GENOMIC DNA]</scope>
    <source>
        <strain evidence="3 4">KHI28</strain>
    </source>
</reference>
<dbReference type="OrthoDB" id="9761633at2"/>
<dbReference type="KEGG" id="mgk:FSB76_30675"/>
<dbReference type="NCBIfam" id="NF011071">
    <property type="entry name" value="PRK14501.1"/>
    <property type="match status" value="1"/>
</dbReference>
<dbReference type="GO" id="GO:0003825">
    <property type="term" value="F:alpha,alpha-trehalose-phosphate synthase (UDP-forming) activity"/>
    <property type="evidence" value="ECO:0007669"/>
    <property type="project" value="TreeGrafter"/>
</dbReference>
<dbReference type="PANTHER" id="PTHR10788:SF106">
    <property type="entry name" value="BCDNA.GH08860"/>
    <property type="match status" value="1"/>
</dbReference>
<keyword evidence="4" id="KW-1185">Reference proteome</keyword>
<dbReference type="InterPro" id="IPR003337">
    <property type="entry name" value="Trehalose_PPase"/>
</dbReference>
<dbReference type="Gene3D" id="3.40.50.1000">
    <property type="entry name" value="HAD superfamily/HAD-like"/>
    <property type="match status" value="1"/>
</dbReference>
<dbReference type="GO" id="GO:0004805">
    <property type="term" value="F:trehalose-phosphatase activity"/>
    <property type="evidence" value="ECO:0007669"/>
    <property type="project" value="TreeGrafter"/>
</dbReference>
<dbReference type="InterPro" id="IPR006379">
    <property type="entry name" value="HAD-SF_hydro_IIB"/>
</dbReference>
<dbReference type="Pfam" id="PF00982">
    <property type="entry name" value="Glyco_transf_20"/>
    <property type="match status" value="1"/>
</dbReference>